<evidence type="ECO:0000259" key="2">
    <source>
        <dbReference type="PROSITE" id="PS50280"/>
    </source>
</evidence>
<keyword evidence="1" id="KW-0732">Signal</keyword>
<protein>
    <recommendedName>
        <fullName evidence="2">SET domain-containing protein</fullName>
    </recommendedName>
</protein>
<reference evidence="3" key="1">
    <citation type="submission" date="2020-06" db="EMBL/GenBank/DDBJ databases">
        <authorList>
            <consortium name="Plant Systems Biology data submission"/>
        </authorList>
    </citation>
    <scope>NUCLEOTIDE SEQUENCE</scope>
    <source>
        <strain evidence="3">D6</strain>
    </source>
</reference>
<feature type="domain" description="SET" evidence="2">
    <location>
        <begin position="33"/>
        <end position="157"/>
    </location>
</feature>
<dbReference type="OrthoDB" id="45115at2759"/>
<dbReference type="SUPFAM" id="SSF82199">
    <property type="entry name" value="SET domain"/>
    <property type="match status" value="1"/>
</dbReference>
<evidence type="ECO:0000256" key="1">
    <source>
        <dbReference type="SAM" id="SignalP"/>
    </source>
</evidence>
<dbReference type="Proteomes" id="UP001153069">
    <property type="component" value="Unassembled WGS sequence"/>
</dbReference>
<dbReference type="Gene3D" id="2.170.270.10">
    <property type="entry name" value="SET domain"/>
    <property type="match status" value="1"/>
</dbReference>
<sequence>MKIPTLFLASCLLARAQNEAPLFSPNRVGNYLCDIYLAPSDIGGWGVYAGRDFEGGEVVEIAPRYVPLKTTEFLHNNALNDFHYGFTFQRDPEETSFGAAIFGMSMFYNHGVGAQQNVFYTNFGFEPNKHMPWGSMMLGFVASHDIRRGEELLSSYGETEQWFTYRDLEMAQRDEQVIPSLEKLAKMEQQQCAKSIAGIGHSTWIDRIVAAEDIYEINFPYIEKEEMLPLQDHPTAVAKEFVQDGSLIEQAPALVVPMATFKGSPLEPMIIAWTDLDPSLQEVVHDLRAKGVYRMKGIDTETGRLAPDVLEFFEDSAILPAAGHIGLVRKVGPNGDSNCHLGIESAARDIENADIGSSGIILKLYATRDIQPGEELLLNLPDSSSWKTKMDLSQHLGLTGQPIPKHLVDTYNPGVDLPLDDEEEPDL</sequence>
<gene>
    <name evidence="3" type="ORF">SEMRO_523_G159720.1</name>
</gene>
<dbReference type="Pfam" id="PF00856">
    <property type="entry name" value="SET"/>
    <property type="match status" value="1"/>
</dbReference>
<evidence type="ECO:0000313" key="4">
    <source>
        <dbReference type="Proteomes" id="UP001153069"/>
    </source>
</evidence>
<dbReference type="AlphaFoldDB" id="A0A9N8HFG5"/>
<dbReference type="EMBL" id="CAICTM010000522">
    <property type="protein sequence ID" value="CAB9512186.1"/>
    <property type="molecule type" value="Genomic_DNA"/>
</dbReference>
<comment type="caution">
    <text evidence="3">The sequence shown here is derived from an EMBL/GenBank/DDBJ whole genome shotgun (WGS) entry which is preliminary data.</text>
</comment>
<name>A0A9N8HFG5_9STRA</name>
<evidence type="ECO:0000313" key="3">
    <source>
        <dbReference type="EMBL" id="CAB9512186.1"/>
    </source>
</evidence>
<dbReference type="PROSITE" id="PS50280">
    <property type="entry name" value="SET"/>
    <property type="match status" value="1"/>
</dbReference>
<dbReference type="InterPro" id="IPR001214">
    <property type="entry name" value="SET_dom"/>
</dbReference>
<accession>A0A9N8HFG5</accession>
<proteinExistence type="predicted"/>
<feature type="signal peptide" evidence="1">
    <location>
        <begin position="1"/>
        <end position="16"/>
    </location>
</feature>
<dbReference type="InterPro" id="IPR046341">
    <property type="entry name" value="SET_dom_sf"/>
</dbReference>
<keyword evidence="4" id="KW-1185">Reference proteome</keyword>
<feature type="chain" id="PRO_5040152036" description="SET domain-containing protein" evidence="1">
    <location>
        <begin position="17"/>
        <end position="427"/>
    </location>
</feature>
<organism evidence="3 4">
    <name type="scientific">Seminavis robusta</name>
    <dbReference type="NCBI Taxonomy" id="568900"/>
    <lineage>
        <taxon>Eukaryota</taxon>
        <taxon>Sar</taxon>
        <taxon>Stramenopiles</taxon>
        <taxon>Ochrophyta</taxon>
        <taxon>Bacillariophyta</taxon>
        <taxon>Bacillariophyceae</taxon>
        <taxon>Bacillariophycidae</taxon>
        <taxon>Naviculales</taxon>
        <taxon>Naviculaceae</taxon>
        <taxon>Seminavis</taxon>
    </lineage>
</organism>